<feature type="compositionally biased region" description="Low complexity" evidence="1">
    <location>
        <begin position="218"/>
        <end position="261"/>
    </location>
</feature>
<feature type="region of interest" description="Disordered" evidence="1">
    <location>
        <begin position="218"/>
        <end position="262"/>
    </location>
</feature>
<dbReference type="PANTHER" id="PTHR14659:SF1">
    <property type="entry name" value="ALPHA- AND GAMMA-ADAPTIN-BINDING PROTEIN P34"/>
    <property type="match status" value="1"/>
</dbReference>
<evidence type="ECO:0000313" key="2">
    <source>
        <dbReference type="EMBL" id="KAI7844169.1"/>
    </source>
</evidence>
<organism evidence="2 3">
    <name type="scientific">Chlorella ohadii</name>
    <dbReference type="NCBI Taxonomy" id="2649997"/>
    <lineage>
        <taxon>Eukaryota</taxon>
        <taxon>Viridiplantae</taxon>
        <taxon>Chlorophyta</taxon>
        <taxon>core chlorophytes</taxon>
        <taxon>Trebouxiophyceae</taxon>
        <taxon>Chlorellales</taxon>
        <taxon>Chlorellaceae</taxon>
        <taxon>Chlorella clade</taxon>
        <taxon>Chlorella</taxon>
    </lineage>
</organism>
<evidence type="ECO:0000256" key="1">
    <source>
        <dbReference type="SAM" id="MobiDB-lite"/>
    </source>
</evidence>
<dbReference type="PANTHER" id="PTHR14659">
    <property type="entry name" value="ALPHA- AND GAMMA-ADAPTIN-BINDING PROTEIN P34"/>
    <property type="match status" value="1"/>
</dbReference>
<comment type="caution">
    <text evidence="2">The sequence shown here is derived from an EMBL/GenBank/DDBJ whole genome shotgun (WGS) entry which is preliminary data.</text>
</comment>
<dbReference type="Gene3D" id="3.40.50.11960">
    <property type="match status" value="1"/>
</dbReference>
<accession>A0AAD5E0X7</accession>
<dbReference type="Proteomes" id="UP001205105">
    <property type="component" value="Unassembled WGS sequence"/>
</dbReference>
<dbReference type="InterPro" id="IPR019341">
    <property type="entry name" value="Alpha/Gamma-adaptin-bd_p34"/>
</dbReference>
<feature type="compositionally biased region" description="Gly residues" evidence="1">
    <location>
        <begin position="281"/>
        <end position="292"/>
    </location>
</feature>
<reference evidence="2" key="1">
    <citation type="submission" date="2020-11" db="EMBL/GenBank/DDBJ databases">
        <title>Chlorella ohadii genome sequencing and assembly.</title>
        <authorList>
            <person name="Murik O."/>
            <person name="Treves H."/>
            <person name="Kedem I."/>
            <person name="Shotland Y."/>
            <person name="Kaplan A."/>
        </authorList>
    </citation>
    <scope>NUCLEOTIDE SEQUENCE</scope>
    <source>
        <strain evidence="2">1</strain>
    </source>
</reference>
<name>A0AAD5E0X7_9CHLO</name>
<dbReference type="Pfam" id="PF10199">
    <property type="entry name" value="Adaptin_binding"/>
    <property type="match status" value="1"/>
</dbReference>
<protein>
    <submittedName>
        <fullName evidence="2">Uncharacterized protein</fullName>
    </submittedName>
</protein>
<feature type="region of interest" description="Disordered" evidence="1">
    <location>
        <begin position="278"/>
        <end position="301"/>
    </location>
</feature>
<evidence type="ECO:0000313" key="3">
    <source>
        <dbReference type="Proteomes" id="UP001205105"/>
    </source>
</evidence>
<dbReference type="EMBL" id="JADXDR010000033">
    <property type="protein sequence ID" value="KAI7844169.1"/>
    <property type="molecule type" value="Genomic_DNA"/>
</dbReference>
<proteinExistence type="predicted"/>
<keyword evidence="3" id="KW-1185">Reference proteome</keyword>
<sequence length="357" mass="36642">MTEAGRILLVGDSAVGKHQLLAAIGASPASEQSGSAAAVAADALLRLDTKYYTADAHVELRHIDQCASLQLSDGAYETVLLVFDASRQPSFEAVQAWFEGAGGAAADLPIRLAVATGLHRLTRRSDGHVDKPLWLAEAEEWCAEQLMEFVEVGEEAAREETAEAARGGEGASGAARVREALEAHMWPGMRLKAAPRHGAAAIAAAAAAEADEAEAAAAAALRQRQQQQDRQQGQGAAQANSAATVPAANGAPADGQAAAAAADEEEFSFARYLQAPQAAAGGPGSGAAGAGAGAAPAGGEEAEVEQLERLFAQVAGHRERLAALPDAQRREQAAALVMQLMAAMGLEEEGEEEGDEA</sequence>
<gene>
    <name evidence="2" type="ORF">COHA_002304</name>
</gene>
<dbReference type="AlphaFoldDB" id="A0AAD5E0X7"/>